<dbReference type="PANTHER" id="PTHR37285:SF5">
    <property type="entry name" value="SPORE WALL MATURATION PROTEIN DIT1"/>
    <property type="match status" value="1"/>
</dbReference>
<name>A0A1J5RSG1_9ZZZZ</name>
<accession>A0A1J5RSG1</accession>
<reference evidence="1" key="1">
    <citation type="submission" date="2016-10" db="EMBL/GenBank/DDBJ databases">
        <title>Sequence of Gallionella enrichment culture.</title>
        <authorList>
            <person name="Poehlein A."/>
            <person name="Muehling M."/>
            <person name="Daniel R."/>
        </authorList>
    </citation>
    <scope>NUCLEOTIDE SEQUENCE</scope>
</reference>
<dbReference type="AlphaFoldDB" id="A0A1J5RSG1"/>
<comment type="caution">
    <text evidence="1">The sequence shown here is derived from an EMBL/GenBank/DDBJ whole genome shotgun (WGS) entry which is preliminary data.</text>
</comment>
<dbReference type="Pfam" id="PF05141">
    <property type="entry name" value="DIT1_PvcA"/>
    <property type="match status" value="1"/>
</dbReference>
<dbReference type="EMBL" id="MLJW01000116">
    <property type="protein sequence ID" value="OIQ98618.1"/>
    <property type="molecule type" value="Genomic_DNA"/>
</dbReference>
<dbReference type="PANTHER" id="PTHR37285">
    <property type="entry name" value="SPORE WALL MATURATION PROTEIN DIT1"/>
    <property type="match status" value="1"/>
</dbReference>
<evidence type="ECO:0000313" key="1">
    <source>
        <dbReference type="EMBL" id="OIQ98618.1"/>
    </source>
</evidence>
<gene>
    <name evidence="1" type="ORF">GALL_192760</name>
</gene>
<dbReference type="InterPro" id="IPR007817">
    <property type="entry name" value="Isocyanide_synthase_DIT1"/>
</dbReference>
<proteinExistence type="predicted"/>
<organism evidence="1">
    <name type="scientific">mine drainage metagenome</name>
    <dbReference type="NCBI Taxonomy" id="410659"/>
    <lineage>
        <taxon>unclassified sequences</taxon>
        <taxon>metagenomes</taxon>
        <taxon>ecological metagenomes</taxon>
    </lineage>
</organism>
<protein>
    <submittedName>
        <fullName evidence="1">Pyoverdine/dityrosine biosynthesis protein</fullName>
    </submittedName>
</protein>
<sequence length="406" mass="46058">MLMSASLSAPVPAANQQLSVGLSGEIISRSQIGHEFVWSKSDPRSQWQPQRIYGPGDNARIRRLSISQHFDVDAFLERTKALDLPSRIIELLNHNAFQFNSRKKFRECDQWRQMVTDACEKGAPIEILILAFCVISNPTKRVQPTEVTAADDVSLLHMDNIARHIASIYPPGAIFHVISDSTFYALPLGVTSVEAQNYLIQLRQRTEELQIADTIKIHDISDYLSNYNQFFHNRFEIWRAKFLSDPLSHDLLADEYQRWHASMRATLNSRRMGFSYEQLATLFCADSGISLAHLDDSATLALAEYRALKAAAADTNWEKHHFPNAIRATIHAKKIPVLGLRLYPEYKLGSRLLPYHGIAVMVPGDNGDAKRMEIRHEITVIGNPSFTRVVDEKGLTQFYEPSKTRV</sequence>